<protein>
    <submittedName>
        <fullName evidence="5">Dendritic arbor reduction protein 1</fullName>
    </submittedName>
</protein>
<dbReference type="RefSeq" id="XP_011211306.2">
    <property type="nucleotide sequence ID" value="XM_011213004.4"/>
</dbReference>
<dbReference type="AlphaFoldDB" id="A0A6I9VI29"/>
<keyword evidence="3" id="KW-0732">Signal</keyword>
<feature type="compositionally biased region" description="Basic residues" evidence="2">
    <location>
        <begin position="571"/>
        <end position="585"/>
    </location>
</feature>
<dbReference type="Proteomes" id="UP001652620">
    <property type="component" value="Chromosome 2"/>
</dbReference>
<reference evidence="4" key="1">
    <citation type="submission" date="2025-05" db="UniProtKB">
        <authorList>
            <consortium name="RefSeq"/>
        </authorList>
    </citation>
    <scope>NUCLEOTIDE SEQUENCE [LARGE SCALE GENOMIC DNA]</scope>
</reference>
<feature type="compositionally biased region" description="Acidic residues" evidence="2">
    <location>
        <begin position="371"/>
        <end position="395"/>
    </location>
</feature>
<dbReference type="PANTHER" id="PTHR14445:SF36">
    <property type="entry name" value="FI03272P-RELATED"/>
    <property type="match status" value="1"/>
</dbReference>
<dbReference type="KEGG" id="bdr:105231607"/>
<organism evidence="4 5">
    <name type="scientific">Bactrocera dorsalis</name>
    <name type="common">Oriental fruit fly</name>
    <name type="synonym">Dacus dorsalis</name>
    <dbReference type="NCBI Taxonomy" id="27457"/>
    <lineage>
        <taxon>Eukaryota</taxon>
        <taxon>Metazoa</taxon>
        <taxon>Ecdysozoa</taxon>
        <taxon>Arthropoda</taxon>
        <taxon>Hexapoda</taxon>
        <taxon>Insecta</taxon>
        <taxon>Pterygota</taxon>
        <taxon>Neoptera</taxon>
        <taxon>Endopterygota</taxon>
        <taxon>Diptera</taxon>
        <taxon>Brachycera</taxon>
        <taxon>Muscomorpha</taxon>
        <taxon>Tephritoidea</taxon>
        <taxon>Tephritidae</taxon>
        <taxon>Bactrocera</taxon>
        <taxon>Bactrocera</taxon>
    </lineage>
</organism>
<feature type="region of interest" description="Disordered" evidence="2">
    <location>
        <begin position="547"/>
        <end position="585"/>
    </location>
</feature>
<evidence type="ECO:0000313" key="5">
    <source>
        <dbReference type="RefSeq" id="XP_011211306.2"/>
    </source>
</evidence>
<reference evidence="5" key="2">
    <citation type="submission" date="2025-08" db="UniProtKB">
        <authorList>
            <consortium name="RefSeq"/>
        </authorList>
    </citation>
    <scope>IDENTIFICATION</scope>
    <source>
        <tissue evidence="5">Adult</tissue>
    </source>
</reference>
<feature type="region of interest" description="Disordered" evidence="2">
    <location>
        <begin position="371"/>
        <end position="442"/>
    </location>
</feature>
<evidence type="ECO:0000313" key="4">
    <source>
        <dbReference type="Proteomes" id="UP001652620"/>
    </source>
</evidence>
<dbReference type="OrthoDB" id="8053052at2759"/>
<name>A0A6I9VI29_BACDO</name>
<dbReference type="GeneID" id="105231607"/>
<proteinExistence type="predicted"/>
<dbReference type="InterPro" id="IPR051640">
    <property type="entry name" value="GRB10-interact_GYF"/>
</dbReference>
<dbReference type="PANTHER" id="PTHR14445">
    <property type="entry name" value="GRB10 INTERACTING GYF PROTEIN"/>
    <property type="match status" value="1"/>
</dbReference>
<sequence length="601" mass="67331">MPDCYAWLAVVCVLCVLNVGWSRAADDDEHVHIKVRMPEVARKHKSRKPSQQLSHHKYHHLPHHHYHNLHKPYYQPQLHAAQYPNQAAKHGRRAVRPTPATPPIIMSHNPHEMATAYGDELSAGGMAEHLLYTPAAAQPISVVDLKSNYGPALFGSAGEANPHENIQQQEDMLTMPGGTQQLVQHMELMGALAAAAAAAAATSGGTSGEHEDGNSASGATETNTLLTDDFLAELQRTYANGKYPTASFRRKKKYRGAGLAEIGDAAATYALNSTPQQQSIQLLQQQQQLQLMRQQYQQQQKQQQQHKHQPQFYGASYFMQQQAKPQAQMLRAPPVISSNNNNNYHNYHPHMHYKNKQHYNTNDIYTTATSDEDELDTDDADSNEVEDTNDGASGADDDHEHDYDNDDDVSLYFSSRPPTTTAPPPSPTAYSSGANDYDDDVEQFGYNSHKNNYFAGIEGDGKVGVNPVSYQPTTAYGAYAVIPSTPATATQHKRRPYRQLQQQQQHRHTQQNRYTATQSFGIAGHQQLQQPLQLQQQLITTAQPINVVGPTASDFDDQQTPTTQPQPNRQQQHHKYPMSTRYKKRKNRIKGKLNRNRILTQ</sequence>
<evidence type="ECO:0000256" key="3">
    <source>
        <dbReference type="SAM" id="SignalP"/>
    </source>
</evidence>
<keyword evidence="1" id="KW-0175">Coiled coil</keyword>
<evidence type="ECO:0000256" key="2">
    <source>
        <dbReference type="SAM" id="MobiDB-lite"/>
    </source>
</evidence>
<feature type="chain" id="PRO_5045664442" evidence="3">
    <location>
        <begin position="25"/>
        <end position="601"/>
    </location>
</feature>
<evidence type="ECO:0000256" key="1">
    <source>
        <dbReference type="SAM" id="Coils"/>
    </source>
</evidence>
<feature type="compositionally biased region" description="Low complexity" evidence="2">
    <location>
        <begin position="558"/>
        <end position="570"/>
    </location>
</feature>
<keyword evidence="4" id="KW-1185">Reference proteome</keyword>
<feature type="coiled-coil region" evidence="1">
    <location>
        <begin position="282"/>
        <end position="309"/>
    </location>
</feature>
<dbReference type="InParanoid" id="A0A6I9VI29"/>
<feature type="signal peptide" evidence="3">
    <location>
        <begin position="1"/>
        <end position="24"/>
    </location>
</feature>
<gene>
    <name evidence="5" type="primary">LOC105231607</name>
</gene>
<accession>A0A6I9VI29</accession>